<reference evidence="1 2" key="1">
    <citation type="journal article" date="2003" name="PLoS Biol.">
        <title>The genome sequence of Caenorhabditis briggsae: a platform for comparative genomics.</title>
        <authorList>
            <person name="Stein L.D."/>
            <person name="Bao Z."/>
            <person name="Blasiar D."/>
            <person name="Blumenthal T."/>
            <person name="Brent M.R."/>
            <person name="Chen N."/>
            <person name="Chinwalla A."/>
            <person name="Clarke L."/>
            <person name="Clee C."/>
            <person name="Coghlan A."/>
            <person name="Coulson A."/>
            <person name="D'Eustachio P."/>
            <person name="Fitch D.H."/>
            <person name="Fulton L.A."/>
            <person name="Fulton R.E."/>
            <person name="Griffiths-Jones S."/>
            <person name="Harris T.W."/>
            <person name="Hillier L.W."/>
            <person name="Kamath R."/>
            <person name="Kuwabara P.E."/>
            <person name="Mardis E.R."/>
            <person name="Marra M.A."/>
            <person name="Miner T.L."/>
            <person name="Minx P."/>
            <person name="Mullikin J.C."/>
            <person name="Plumb R.W."/>
            <person name="Rogers J."/>
            <person name="Schein J.E."/>
            <person name="Sohrmann M."/>
            <person name="Spieth J."/>
            <person name="Stajich J.E."/>
            <person name="Wei C."/>
            <person name="Willey D."/>
            <person name="Wilson R.K."/>
            <person name="Durbin R."/>
            <person name="Waterston R.H."/>
        </authorList>
    </citation>
    <scope>NUCLEOTIDE SEQUENCE [LARGE SCALE GENOMIC DNA]</scope>
    <source>
        <strain evidence="1 2">AF16</strain>
    </source>
</reference>
<dbReference type="Proteomes" id="UP000008549">
    <property type="component" value="Unassembled WGS sequence"/>
</dbReference>
<protein>
    <submittedName>
        <fullName evidence="1">Protein CBG27025</fullName>
    </submittedName>
</protein>
<evidence type="ECO:0000313" key="2">
    <source>
        <dbReference type="Proteomes" id="UP000008549"/>
    </source>
</evidence>
<gene>
    <name evidence="1" type="ORF">CBG27025</name>
    <name evidence="1" type="ORF">CBG_27025</name>
</gene>
<dbReference type="RefSeq" id="XP_045100578.1">
    <property type="nucleotide sequence ID" value="XM_045237390.1"/>
</dbReference>
<sequence>METFWLKMESTNFGFGLVLENKSSRFSFSGEQNRGIHLSILMGFIRLCSIGI</sequence>
<dbReference type="HOGENOM" id="CLU_3089250_0_0_1"/>
<accession>B6IM91</accession>
<dbReference type="KEGG" id="cbr:CBG_27025"/>
<evidence type="ECO:0000313" key="1">
    <source>
        <dbReference type="EMBL" id="CAS01021.1"/>
    </source>
</evidence>
<dbReference type="CTD" id="68918487"/>
<keyword evidence="2" id="KW-1185">Reference proteome</keyword>
<organism evidence="1 2">
    <name type="scientific">Caenorhabditis briggsae</name>
    <dbReference type="NCBI Taxonomy" id="6238"/>
    <lineage>
        <taxon>Eukaryota</taxon>
        <taxon>Metazoa</taxon>
        <taxon>Ecdysozoa</taxon>
        <taxon>Nematoda</taxon>
        <taxon>Chromadorea</taxon>
        <taxon>Rhabditida</taxon>
        <taxon>Rhabditina</taxon>
        <taxon>Rhabditomorpha</taxon>
        <taxon>Rhabditoidea</taxon>
        <taxon>Rhabditidae</taxon>
        <taxon>Peloderinae</taxon>
        <taxon>Caenorhabditis</taxon>
    </lineage>
</organism>
<proteinExistence type="predicted"/>
<name>B6IM91_CAEBR</name>
<dbReference type="AlphaFoldDB" id="B6IM91"/>
<dbReference type="InParanoid" id="B6IM91"/>
<dbReference type="EMBL" id="HE601533">
    <property type="protein sequence ID" value="CAS01021.1"/>
    <property type="molecule type" value="Genomic_DNA"/>
</dbReference>
<dbReference type="GeneID" id="68918487"/>
<reference evidence="1 2" key="2">
    <citation type="journal article" date="2011" name="PLoS Genet.">
        <title>Caenorhabditis briggsae recombinant inbred line genotypes reveal inter-strain incompatibility and the evolution of recombination.</title>
        <authorList>
            <person name="Ross J.A."/>
            <person name="Koboldt D.C."/>
            <person name="Staisch J.E."/>
            <person name="Chamberlin H.M."/>
            <person name="Gupta B.P."/>
            <person name="Miller R.D."/>
            <person name="Baird S.E."/>
            <person name="Haag E.S."/>
        </authorList>
    </citation>
    <scope>NUCLEOTIDE SEQUENCE [LARGE SCALE GENOMIC DNA]</scope>
    <source>
        <strain evidence="1 2">AF16</strain>
    </source>
</reference>